<feature type="region of interest" description="Disordered" evidence="1">
    <location>
        <begin position="12"/>
        <end position="39"/>
    </location>
</feature>
<evidence type="ECO:0000313" key="2">
    <source>
        <dbReference type="EMBL" id="JAE04997.1"/>
    </source>
</evidence>
<dbReference type="EMBL" id="GBRH01192899">
    <property type="protein sequence ID" value="JAE04997.1"/>
    <property type="molecule type" value="Transcribed_RNA"/>
</dbReference>
<name>A0A0A9EY39_ARUDO</name>
<organism evidence="2">
    <name type="scientific">Arundo donax</name>
    <name type="common">Giant reed</name>
    <name type="synonym">Donax arundinaceus</name>
    <dbReference type="NCBI Taxonomy" id="35708"/>
    <lineage>
        <taxon>Eukaryota</taxon>
        <taxon>Viridiplantae</taxon>
        <taxon>Streptophyta</taxon>
        <taxon>Embryophyta</taxon>
        <taxon>Tracheophyta</taxon>
        <taxon>Spermatophyta</taxon>
        <taxon>Magnoliopsida</taxon>
        <taxon>Liliopsida</taxon>
        <taxon>Poales</taxon>
        <taxon>Poaceae</taxon>
        <taxon>PACMAD clade</taxon>
        <taxon>Arundinoideae</taxon>
        <taxon>Arundineae</taxon>
        <taxon>Arundo</taxon>
    </lineage>
</organism>
<feature type="compositionally biased region" description="Polar residues" evidence="1">
    <location>
        <begin position="19"/>
        <end position="39"/>
    </location>
</feature>
<protein>
    <submittedName>
        <fullName evidence="2">Uncharacterized protein</fullName>
    </submittedName>
</protein>
<evidence type="ECO:0000256" key="1">
    <source>
        <dbReference type="SAM" id="MobiDB-lite"/>
    </source>
</evidence>
<proteinExistence type="predicted"/>
<sequence>MRCFIANLRNVPSTPSPSLPAQHSPYSASKSWTATIKST</sequence>
<reference evidence="2" key="2">
    <citation type="journal article" date="2015" name="Data Brief">
        <title>Shoot transcriptome of the giant reed, Arundo donax.</title>
        <authorList>
            <person name="Barrero R.A."/>
            <person name="Guerrero F.D."/>
            <person name="Moolhuijzen P."/>
            <person name="Goolsby J.A."/>
            <person name="Tidwell J."/>
            <person name="Bellgard S.E."/>
            <person name="Bellgard M.I."/>
        </authorList>
    </citation>
    <scope>NUCLEOTIDE SEQUENCE</scope>
    <source>
        <tissue evidence="2">Shoot tissue taken approximately 20 cm above the soil surface</tissue>
    </source>
</reference>
<dbReference type="AlphaFoldDB" id="A0A0A9EY39"/>
<reference evidence="2" key="1">
    <citation type="submission" date="2014-09" db="EMBL/GenBank/DDBJ databases">
        <authorList>
            <person name="Magalhaes I.L.F."/>
            <person name="Oliveira U."/>
            <person name="Santos F.R."/>
            <person name="Vidigal T.H.D.A."/>
            <person name="Brescovit A.D."/>
            <person name="Santos A.J."/>
        </authorList>
    </citation>
    <scope>NUCLEOTIDE SEQUENCE</scope>
    <source>
        <tissue evidence="2">Shoot tissue taken approximately 20 cm above the soil surface</tissue>
    </source>
</reference>
<accession>A0A0A9EY39</accession>